<evidence type="ECO:0000313" key="8">
    <source>
        <dbReference type="Proteomes" id="UP001157911"/>
    </source>
</evidence>
<dbReference type="EMBL" id="FXUB01000005">
    <property type="protein sequence ID" value="SMP16476.1"/>
    <property type="molecule type" value="Genomic_DNA"/>
</dbReference>
<evidence type="ECO:0000256" key="5">
    <source>
        <dbReference type="ARBA" id="ARBA00023014"/>
    </source>
</evidence>
<dbReference type="RefSeq" id="WP_283400928.1">
    <property type="nucleotide sequence ID" value="NZ_FXUB01000005.1"/>
</dbReference>
<keyword evidence="3" id="KW-0479">Metal-binding</keyword>
<dbReference type="Pfam" id="PF01257">
    <property type="entry name" value="2Fe-2S_thioredx"/>
    <property type="match status" value="1"/>
</dbReference>
<dbReference type="Gene3D" id="3.40.30.10">
    <property type="entry name" value="Glutaredoxin"/>
    <property type="match status" value="1"/>
</dbReference>
<dbReference type="InterPro" id="IPR002023">
    <property type="entry name" value="NuoE-like"/>
</dbReference>
<dbReference type="PANTHER" id="PTHR10371:SF3">
    <property type="entry name" value="NADH DEHYDROGENASE [UBIQUINONE] FLAVOPROTEIN 2, MITOCHONDRIAL"/>
    <property type="match status" value="1"/>
</dbReference>
<dbReference type="Gene3D" id="1.10.10.1590">
    <property type="entry name" value="NADH-quinone oxidoreductase subunit E"/>
    <property type="match status" value="1"/>
</dbReference>
<dbReference type="Proteomes" id="UP001157911">
    <property type="component" value="Unassembled WGS sequence"/>
</dbReference>
<dbReference type="InterPro" id="IPR041921">
    <property type="entry name" value="NuoE_N"/>
</dbReference>
<keyword evidence="8" id="KW-1185">Reference proteome</keyword>
<evidence type="ECO:0000256" key="3">
    <source>
        <dbReference type="ARBA" id="ARBA00022723"/>
    </source>
</evidence>
<keyword evidence="5" id="KW-0411">Iron-sulfur</keyword>
<keyword evidence="2" id="KW-0001">2Fe-2S</keyword>
<accession>A0ABY1NSI9</accession>
<evidence type="ECO:0000256" key="1">
    <source>
        <dbReference type="ARBA" id="ARBA00010643"/>
    </source>
</evidence>
<evidence type="ECO:0000256" key="6">
    <source>
        <dbReference type="ARBA" id="ARBA00034078"/>
    </source>
</evidence>
<dbReference type="PANTHER" id="PTHR10371">
    <property type="entry name" value="NADH DEHYDROGENASE UBIQUINONE FLAVOPROTEIN 2, MITOCHONDRIAL"/>
    <property type="match status" value="1"/>
</dbReference>
<dbReference type="InterPro" id="IPR036249">
    <property type="entry name" value="Thioredoxin-like_sf"/>
</dbReference>
<name>A0ABY1NSI9_9BACT</name>
<protein>
    <submittedName>
        <fullName evidence="7">NADH dehydrogenase subunit E</fullName>
    </submittedName>
</protein>
<comment type="caution">
    <text evidence="7">The sequence shown here is derived from an EMBL/GenBank/DDBJ whole genome shotgun (WGS) entry which is preliminary data.</text>
</comment>
<gene>
    <name evidence="7" type="ORF">SAMN06265339_1481</name>
</gene>
<proteinExistence type="inferred from homology"/>
<evidence type="ECO:0000256" key="4">
    <source>
        <dbReference type="ARBA" id="ARBA00023004"/>
    </source>
</evidence>
<comment type="similarity">
    <text evidence="1">Belongs to the complex I 24 kDa subunit family.</text>
</comment>
<reference evidence="7 8" key="1">
    <citation type="submission" date="2017-05" db="EMBL/GenBank/DDBJ databases">
        <authorList>
            <person name="Varghese N."/>
            <person name="Submissions S."/>
        </authorList>
    </citation>
    <scope>NUCLEOTIDE SEQUENCE [LARGE SCALE GENOMIC DNA]</scope>
    <source>
        <strain evidence="7 8">DSM 15522</strain>
    </source>
</reference>
<organism evidence="7 8">
    <name type="scientific">Desulfurobacterium pacificum</name>
    <dbReference type="NCBI Taxonomy" id="240166"/>
    <lineage>
        <taxon>Bacteria</taxon>
        <taxon>Pseudomonadati</taxon>
        <taxon>Aquificota</taxon>
        <taxon>Aquificia</taxon>
        <taxon>Desulfurobacteriales</taxon>
        <taxon>Desulfurobacteriaceae</taxon>
        <taxon>Desulfurobacterium</taxon>
    </lineage>
</organism>
<keyword evidence="4" id="KW-0408">Iron</keyword>
<evidence type="ECO:0000313" key="7">
    <source>
        <dbReference type="EMBL" id="SMP16476.1"/>
    </source>
</evidence>
<comment type="cofactor">
    <cofactor evidence="6">
        <name>[2Fe-2S] cluster</name>
        <dbReference type="ChEBI" id="CHEBI:190135"/>
    </cofactor>
</comment>
<dbReference type="NCBIfam" id="TIGR01958">
    <property type="entry name" value="nuoE_fam"/>
    <property type="match status" value="1"/>
</dbReference>
<dbReference type="PROSITE" id="PS01099">
    <property type="entry name" value="COMPLEX1_24K"/>
    <property type="match status" value="1"/>
</dbReference>
<sequence>MNDLEILIKEIEELKESSPYPSFRSLIMPALWIAEKRFSAILPEHIEVIAKLLGVKPIEVEEVAHFYAMYHTQRKGKYVVRVCTNLSCMLNGGESILQALCSYFGVKPGETTEDGLFTIEEAECMGLCDGAPAMTVNEERFTHLTPEKAIAVLEELKRKERNGKGNSQKR</sequence>
<dbReference type="PIRSF" id="PIRSF000216">
    <property type="entry name" value="NADH_DH_24kDa"/>
    <property type="match status" value="1"/>
</dbReference>
<evidence type="ECO:0000256" key="2">
    <source>
        <dbReference type="ARBA" id="ARBA00022714"/>
    </source>
</evidence>
<dbReference type="CDD" id="cd03064">
    <property type="entry name" value="TRX_Fd_NuoE"/>
    <property type="match status" value="1"/>
</dbReference>
<dbReference type="InterPro" id="IPR042128">
    <property type="entry name" value="NuoE_dom"/>
</dbReference>
<dbReference type="SUPFAM" id="SSF52833">
    <property type="entry name" value="Thioredoxin-like"/>
    <property type="match status" value="1"/>
</dbReference>